<dbReference type="PRINTS" id="PR00465">
    <property type="entry name" value="EP450IV"/>
</dbReference>
<evidence type="ECO:0000256" key="1">
    <source>
        <dbReference type="ARBA" id="ARBA00001971"/>
    </source>
</evidence>
<name>A0A6P5A627_BRABE</name>
<evidence type="ECO:0000256" key="6">
    <source>
        <dbReference type="ARBA" id="ARBA00039038"/>
    </source>
</evidence>
<dbReference type="SUPFAM" id="SSF48264">
    <property type="entry name" value="Cytochrome P450"/>
    <property type="match status" value="1"/>
</dbReference>
<reference evidence="9" key="1">
    <citation type="submission" date="2025-08" db="UniProtKB">
        <authorList>
            <consortium name="RefSeq"/>
        </authorList>
    </citation>
    <scope>IDENTIFICATION</scope>
    <source>
        <tissue evidence="9">Gonad</tissue>
    </source>
</reference>
<accession>A0A6P5A627</accession>
<dbReference type="GeneID" id="109485745"/>
<dbReference type="OrthoDB" id="2789670at2759"/>
<keyword evidence="5 7" id="KW-0408">Iron</keyword>
<organism evidence="8 9">
    <name type="scientific">Branchiostoma belcheri</name>
    <name type="common">Amphioxus</name>
    <dbReference type="NCBI Taxonomy" id="7741"/>
    <lineage>
        <taxon>Eukaryota</taxon>
        <taxon>Metazoa</taxon>
        <taxon>Chordata</taxon>
        <taxon>Cephalochordata</taxon>
        <taxon>Leptocardii</taxon>
        <taxon>Amphioxiformes</taxon>
        <taxon>Branchiostomatidae</taxon>
        <taxon>Branchiostoma</taxon>
    </lineage>
</organism>
<protein>
    <recommendedName>
        <fullName evidence="6">sterol 22-desaturase</fullName>
        <ecNumber evidence="6">1.14.19.41</ecNumber>
    </recommendedName>
</protein>
<dbReference type="Proteomes" id="UP000515135">
    <property type="component" value="Unplaced"/>
</dbReference>
<dbReference type="GO" id="GO:0016125">
    <property type="term" value="P:sterol metabolic process"/>
    <property type="evidence" value="ECO:0007669"/>
    <property type="project" value="TreeGrafter"/>
</dbReference>
<evidence type="ECO:0000256" key="5">
    <source>
        <dbReference type="ARBA" id="ARBA00023004"/>
    </source>
</evidence>
<keyword evidence="7" id="KW-0349">Heme</keyword>
<keyword evidence="4" id="KW-0560">Oxidoreductase</keyword>
<evidence type="ECO:0000256" key="4">
    <source>
        <dbReference type="ARBA" id="ARBA00023002"/>
    </source>
</evidence>
<evidence type="ECO:0000256" key="7">
    <source>
        <dbReference type="PIRSR" id="PIRSR602403-1"/>
    </source>
</evidence>
<dbReference type="Gene3D" id="1.10.630.10">
    <property type="entry name" value="Cytochrome P450"/>
    <property type="match status" value="1"/>
</dbReference>
<evidence type="ECO:0000313" key="8">
    <source>
        <dbReference type="Proteomes" id="UP000515135"/>
    </source>
</evidence>
<dbReference type="EC" id="1.14.19.41" evidence="6"/>
<dbReference type="GO" id="GO:0034653">
    <property type="term" value="P:retinoic acid catabolic process"/>
    <property type="evidence" value="ECO:0007669"/>
    <property type="project" value="UniProtKB-ARBA"/>
</dbReference>
<gene>
    <name evidence="9" type="primary">LOC109485745</name>
</gene>
<dbReference type="PANTHER" id="PTHR24286">
    <property type="entry name" value="CYTOCHROME P450 26"/>
    <property type="match status" value="1"/>
</dbReference>
<dbReference type="InterPro" id="IPR001128">
    <property type="entry name" value="Cyt_P450"/>
</dbReference>
<dbReference type="PANTHER" id="PTHR24286:SF228">
    <property type="entry name" value="C-22 STEROL DESATURASE ERG5"/>
    <property type="match status" value="1"/>
</dbReference>
<dbReference type="InterPro" id="IPR036396">
    <property type="entry name" value="Cyt_P450_sf"/>
</dbReference>
<keyword evidence="3 7" id="KW-0479">Metal-binding</keyword>
<dbReference type="KEGG" id="bbel:109485745"/>
<dbReference type="GO" id="GO:0020037">
    <property type="term" value="F:heme binding"/>
    <property type="evidence" value="ECO:0007669"/>
    <property type="project" value="InterPro"/>
</dbReference>
<sequence>MGNVLGTVQYLTSFYRMFAPNPDEDFAECNNGVPCRAVTGNKAVQSIMYDFDRFQKEEFTFSGLIAPEELTDGVCLSALSNGKAHEKYKGFLMDVISKGYGELPSCTARSVLSNVSQWGKGPVDDFEFKLLVVMCEAILPTIYGQSAFDVKDIETYVDGITSGQPRSRILQVLLSWRSLDAAHRAKASVVEKIQTSERYQQLMDLAKSHGMGEHEATMQLLISISLNGVCGSGANLVTVFACLNTLSEEDREELREEALAAMRKHGGLTREALQEMPKVESLVLEALRFSPSPGTSSNVIAVRPATCPYTTQKGEQKEAEIKEGEVVFMFSYWALRDPTVFDKADEFVWRRFLGPEGKARRENHIIFNGRLVDSPSVNNHMCPGKDVAISALKGIIAILNTFYGWELEEAPYWTGTKAARIGKPDNEMKIKSFWLQRPEDLKEIFPSYLDDM</sequence>
<keyword evidence="8" id="KW-1185">Reference proteome</keyword>
<evidence type="ECO:0000256" key="3">
    <source>
        <dbReference type="ARBA" id="ARBA00022723"/>
    </source>
</evidence>
<comment type="cofactor">
    <cofactor evidence="1 7">
        <name>heme</name>
        <dbReference type="ChEBI" id="CHEBI:30413"/>
    </cofactor>
</comment>
<dbReference type="InterPro" id="IPR002403">
    <property type="entry name" value="Cyt_P450_E_grp-IV"/>
</dbReference>
<dbReference type="GO" id="GO:0000249">
    <property type="term" value="F:C-22 sterol desaturase (NADPH) activity"/>
    <property type="evidence" value="ECO:0007669"/>
    <property type="project" value="UniProtKB-EC"/>
</dbReference>
<proteinExistence type="inferred from homology"/>
<dbReference type="GO" id="GO:0005506">
    <property type="term" value="F:iron ion binding"/>
    <property type="evidence" value="ECO:0007669"/>
    <property type="project" value="InterPro"/>
</dbReference>
<dbReference type="AlphaFoldDB" id="A0A6P5A627"/>
<feature type="binding site" description="axial binding residue" evidence="7">
    <location>
        <position position="382"/>
    </location>
    <ligand>
        <name>heme</name>
        <dbReference type="ChEBI" id="CHEBI:30413"/>
    </ligand>
    <ligandPart>
        <name>Fe</name>
        <dbReference type="ChEBI" id="CHEBI:18248"/>
    </ligandPart>
</feature>
<dbReference type="Pfam" id="PF00067">
    <property type="entry name" value="p450"/>
    <property type="match status" value="1"/>
</dbReference>
<evidence type="ECO:0000256" key="2">
    <source>
        <dbReference type="ARBA" id="ARBA00010617"/>
    </source>
</evidence>
<evidence type="ECO:0000313" key="9">
    <source>
        <dbReference type="RefSeq" id="XP_019644978.1"/>
    </source>
</evidence>
<comment type="similarity">
    <text evidence="2">Belongs to the cytochrome P450 family.</text>
</comment>
<dbReference type="RefSeq" id="XP_019644978.1">
    <property type="nucleotide sequence ID" value="XM_019789419.1"/>
</dbReference>
<dbReference type="GO" id="GO:0004497">
    <property type="term" value="F:monooxygenase activity"/>
    <property type="evidence" value="ECO:0007669"/>
    <property type="project" value="InterPro"/>
</dbReference>